<accession>A0A418B9A9</accession>
<evidence type="ECO:0000259" key="5">
    <source>
        <dbReference type="Pfam" id="PF14630"/>
    </source>
</evidence>
<dbReference type="GO" id="GO:0003688">
    <property type="term" value="F:DNA replication origin binding"/>
    <property type="evidence" value="ECO:0007669"/>
    <property type="project" value="TreeGrafter"/>
</dbReference>
<evidence type="ECO:0000313" key="6">
    <source>
        <dbReference type="EMBL" id="RHY34810.1"/>
    </source>
</evidence>
<dbReference type="Pfam" id="PF14630">
    <property type="entry name" value="ORC5_C"/>
    <property type="match status" value="1"/>
</dbReference>
<dbReference type="InterPro" id="IPR041664">
    <property type="entry name" value="AAA_16"/>
</dbReference>
<protein>
    <submittedName>
        <fullName evidence="6">Uncharacterized protein</fullName>
    </submittedName>
</protein>
<dbReference type="GO" id="GO:0006270">
    <property type="term" value="P:DNA replication initiation"/>
    <property type="evidence" value="ECO:0007669"/>
    <property type="project" value="TreeGrafter"/>
</dbReference>
<feature type="domain" description="Origin recognition complex subunit 5 C-terminal" evidence="5">
    <location>
        <begin position="300"/>
        <end position="342"/>
    </location>
</feature>
<evidence type="ECO:0000259" key="4">
    <source>
        <dbReference type="Pfam" id="PF13191"/>
    </source>
</evidence>
<dbReference type="VEuPathDB" id="FungiDB:H310_10513"/>
<sequence>MLGRSTQLTSLVTLLGGQVDDDPFLPMTSMSMMPLVVVYGYNSTGKSSLVRLALQTLQCMSSISFTALIDCTTIYSRRQLFTDILRQPDELSATLQLQPAVDGYHNLNFLGFLQCLSKIASNKSLVVALDNVDHLLARGMTDLLSSLLRLSHELHVPVRIGIVLVTRNISARLHKMLAEHTPAYVHLPLYSSGDIADILVLQLRMWRRETPFRAWVHFLHSVFEHDCHDWIDFRHRVLDLLPLFDAHYSPADAEDAVDKAVHKQLVQATQTHVKAQWHQSIGPRRGVPHDDAALNNDINLPRGSLLLVLASYLASFNPQESDMAFFTTAQRSKKKRARHDGSEGGSTHVEAGSIGMLVRMRLLQRLSLWDELDDVKLRCLADYDFVERIAAQLDFPIQHFLNR</sequence>
<dbReference type="AlphaFoldDB" id="A0A418B9A9"/>
<keyword evidence="7" id="KW-1185">Reference proteome</keyword>
<dbReference type="PANTHER" id="PTHR12705">
    <property type="entry name" value="ORIGIN RECOGNITION COMPLEX SUBUNIT 5"/>
    <property type="match status" value="1"/>
</dbReference>
<dbReference type="InterPro" id="IPR027417">
    <property type="entry name" value="P-loop_NTPase"/>
</dbReference>
<reference evidence="6 7" key="1">
    <citation type="submission" date="2018-08" db="EMBL/GenBank/DDBJ databases">
        <title>Aphanomyces genome sequencing and annotation.</title>
        <authorList>
            <person name="Minardi D."/>
            <person name="Oidtmann B."/>
            <person name="Van Der Giezen M."/>
            <person name="Studholme D.J."/>
        </authorList>
    </citation>
    <scope>NUCLEOTIDE SEQUENCE [LARGE SCALE GENOMIC DNA]</scope>
    <source>
        <strain evidence="6 7">NJM0002</strain>
    </source>
</reference>
<dbReference type="PANTHER" id="PTHR12705:SF0">
    <property type="entry name" value="ORIGIN RECOGNITION COMPLEX SUBUNIT 5"/>
    <property type="match status" value="1"/>
</dbReference>
<organism evidence="6 7">
    <name type="scientific">Aphanomyces invadans</name>
    <dbReference type="NCBI Taxonomy" id="157072"/>
    <lineage>
        <taxon>Eukaryota</taxon>
        <taxon>Sar</taxon>
        <taxon>Stramenopiles</taxon>
        <taxon>Oomycota</taxon>
        <taxon>Saprolegniomycetes</taxon>
        <taxon>Saprolegniales</taxon>
        <taxon>Verrucalvaceae</taxon>
        <taxon>Aphanomyces</taxon>
    </lineage>
</organism>
<gene>
    <name evidence="6" type="ORF">DYB32_000610</name>
</gene>
<name>A0A418B9A9_9STRA</name>
<evidence type="ECO:0000256" key="3">
    <source>
        <dbReference type="ARBA" id="ARBA00022840"/>
    </source>
</evidence>
<dbReference type="Pfam" id="PF13191">
    <property type="entry name" value="AAA_16"/>
    <property type="match status" value="1"/>
</dbReference>
<comment type="similarity">
    <text evidence="1">Belongs to the ORC5 family.</text>
</comment>
<dbReference type="GO" id="GO:0005664">
    <property type="term" value="C:nuclear origin of replication recognition complex"/>
    <property type="evidence" value="ECO:0007669"/>
    <property type="project" value="TreeGrafter"/>
</dbReference>
<dbReference type="SUPFAM" id="SSF52540">
    <property type="entry name" value="P-loop containing nucleoside triphosphate hydrolases"/>
    <property type="match status" value="1"/>
</dbReference>
<keyword evidence="3" id="KW-0067">ATP-binding</keyword>
<comment type="caution">
    <text evidence="6">The sequence shown here is derived from an EMBL/GenBank/DDBJ whole genome shotgun (WGS) entry which is preliminary data.</text>
</comment>
<dbReference type="InterPro" id="IPR020796">
    <property type="entry name" value="ORC5"/>
</dbReference>
<evidence type="ECO:0000256" key="1">
    <source>
        <dbReference type="ARBA" id="ARBA00006269"/>
    </source>
</evidence>
<feature type="domain" description="Orc1-like AAA ATPase" evidence="4">
    <location>
        <begin position="31"/>
        <end position="153"/>
    </location>
</feature>
<dbReference type="EMBL" id="QUSY01000017">
    <property type="protein sequence ID" value="RHY34810.1"/>
    <property type="molecule type" value="Genomic_DNA"/>
</dbReference>
<evidence type="ECO:0000313" key="7">
    <source>
        <dbReference type="Proteomes" id="UP000285060"/>
    </source>
</evidence>
<dbReference type="Proteomes" id="UP000285060">
    <property type="component" value="Unassembled WGS sequence"/>
</dbReference>
<keyword evidence="2" id="KW-0547">Nucleotide-binding</keyword>
<evidence type="ECO:0000256" key="2">
    <source>
        <dbReference type="ARBA" id="ARBA00022741"/>
    </source>
</evidence>
<dbReference type="InterPro" id="IPR047088">
    <property type="entry name" value="ORC5_C"/>
</dbReference>
<dbReference type="Gene3D" id="3.40.50.300">
    <property type="entry name" value="P-loop containing nucleotide triphosphate hydrolases"/>
    <property type="match status" value="1"/>
</dbReference>
<proteinExistence type="inferred from homology"/>